<dbReference type="AlphaFoldDB" id="A0A0R0AW99"/>
<gene>
    <name evidence="2" type="ORF">ARC78_00335</name>
</gene>
<organism evidence="2 3">
    <name type="scientific">Stenotrophomonas pictorum JCM 9942</name>
    <dbReference type="NCBI Taxonomy" id="1236960"/>
    <lineage>
        <taxon>Bacteria</taxon>
        <taxon>Pseudomonadati</taxon>
        <taxon>Pseudomonadota</taxon>
        <taxon>Gammaproteobacteria</taxon>
        <taxon>Lysobacterales</taxon>
        <taxon>Lysobacteraceae</taxon>
        <taxon>Stenotrophomonas</taxon>
    </lineage>
</organism>
<feature type="domain" description="Dienelactone hydrolase" evidence="1">
    <location>
        <begin position="15"/>
        <end position="216"/>
    </location>
</feature>
<dbReference type="PANTHER" id="PTHR46623">
    <property type="entry name" value="CARBOXYMETHYLENEBUTENOLIDASE-RELATED"/>
    <property type="match status" value="1"/>
</dbReference>
<dbReference type="Gene3D" id="3.40.50.1820">
    <property type="entry name" value="alpha/beta hydrolase"/>
    <property type="match status" value="1"/>
</dbReference>
<dbReference type="Pfam" id="PF01738">
    <property type="entry name" value="DLH"/>
    <property type="match status" value="1"/>
</dbReference>
<comment type="caution">
    <text evidence="2">The sequence shown here is derived from an EMBL/GenBank/DDBJ whole genome shotgun (WGS) entry which is preliminary data.</text>
</comment>
<accession>A0A0R0AW99</accession>
<evidence type="ECO:0000313" key="3">
    <source>
        <dbReference type="Proteomes" id="UP000050836"/>
    </source>
</evidence>
<dbReference type="InterPro" id="IPR029058">
    <property type="entry name" value="AB_hydrolase_fold"/>
</dbReference>
<dbReference type="PANTHER" id="PTHR46623:SF6">
    <property type="entry name" value="ALPHA_BETA-HYDROLASES SUPERFAMILY PROTEIN"/>
    <property type="match status" value="1"/>
</dbReference>
<evidence type="ECO:0000313" key="2">
    <source>
        <dbReference type="EMBL" id="KRG45444.1"/>
    </source>
</evidence>
<dbReference type="Proteomes" id="UP000050836">
    <property type="component" value="Unassembled WGS sequence"/>
</dbReference>
<dbReference type="GO" id="GO:0016787">
    <property type="term" value="F:hydrolase activity"/>
    <property type="evidence" value="ECO:0007669"/>
    <property type="project" value="InterPro"/>
</dbReference>
<name>A0A0R0AW99_9GAMM</name>
<dbReference type="InterPro" id="IPR051049">
    <property type="entry name" value="Dienelactone_hydrolase-like"/>
</dbReference>
<evidence type="ECO:0000259" key="1">
    <source>
        <dbReference type="Pfam" id="PF01738"/>
    </source>
</evidence>
<dbReference type="SUPFAM" id="SSF53474">
    <property type="entry name" value="alpha/beta-Hydrolases"/>
    <property type="match status" value="1"/>
</dbReference>
<sequence>MSQWIDLPGAAGPVRAWQALPATTPRGGLVVIQEIFGANAHIRDVAGQYAADGYAVLAPAFFDLLEPGLELDYDAAGTARGKALVDALGVDRAVAVVHAAAAALAPYGKVGTVGYCWGGTIALLAAQRLGLPSASYYGARNVPFIDMPFKAPAIFHFGDQDPSIPATAVAAHREKQPAMPVYVYPAGHAFNREADPHYHAPSATLARERTLAFFSENLR</sequence>
<reference evidence="2 3" key="1">
    <citation type="submission" date="2015-10" db="EMBL/GenBank/DDBJ databases">
        <title>Genome sequencing and analysis of members of genus Stenotrophomonas.</title>
        <authorList>
            <person name="Patil P.P."/>
            <person name="Midha S."/>
            <person name="Patil P.B."/>
        </authorList>
    </citation>
    <scope>NUCLEOTIDE SEQUENCE [LARGE SCALE GENOMIC DNA]</scope>
    <source>
        <strain evidence="2 3">JCM 9942</strain>
    </source>
</reference>
<dbReference type="EMBL" id="LLXS01000001">
    <property type="protein sequence ID" value="KRG45444.1"/>
    <property type="molecule type" value="Genomic_DNA"/>
</dbReference>
<proteinExistence type="predicted"/>
<keyword evidence="3" id="KW-1185">Reference proteome</keyword>
<protein>
    <submittedName>
        <fullName evidence="2">Carboxymethylenebutenolidase</fullName>
    </submittedName>
</protein>
<dbReference type="InterPro" id="IPR002925">
    <property type="entry name" value="Dienelactn_hydro"/>
</dbReference>
<dbReference type="RefSeq" id="WP_057505480.1">
    <property type="nucleotide sequence ID" value="NZ_LLXS01000001.1"/>
</dbReference>